<evidence type="ECO:0000259" key="1">
    <source>
        <dbReference type="Pfam" id="PF24626"/>
    </source>
</evidence>
<dbReference type="Proteomes" id="UP001234989">
    <property type="component" value="Chromosome 10"/>
</dbReference>
<accession>A0AAF0URB0</accession>
<protein>
    <recommendedName>
        <fullName evidence="1">Tf2-1-like SH3-like domain-containing protein</fullName>
    </recommendedName>
</protein>
<dbReference type="InterPro" id="IPR056924">
    <property type="entry name" value="SH3_Tf2-1"/>
</dbReference>
<gene>
    <name evidence="2" type="ORF">MTR67_043401</name>
</gene>
<dbReference type="AlphaFoldDB" id="A0AAF0URB0"/>
<evidence type="ECO:0000313" key="3">
    <source>
        <dbReference type="Proteomes" id="UP001234989"/>
    </source>
</evidence>
<dbReference type="PANTHER" id="PTHR46148">
    <property type="entry name" value="CHROMO DOMAIN-CONTAINING PROTEIN"/>
    <property type="match status" value="1"/>
</dbReference>
<feature type="domain" description="Tf2-1-like SH3-like" evidence="1">
    <location>
        <begin position="99"/>
        <end position="132"/>
    </location>
</feature>
<keyword evidence="3" id="KW-1185">Reference proteome</keyword>
<organism evidence="2 3">
    <name type="scientific">Solanum verrucosum</name>
    <dbReference type="NCBI Taxonomy" id="315347"/>
    <lineage>
        <taxon>Eukaryota</taxon>
        <taxon>Viridiplantae</taxon>
        <taxon>Streptophyta</taxon>
        <taxon>Embryophyta</taxon>
        <taxon>Tracheophyta</taxon>
        <taxon>Spermatophyta</taxon>
        <taxon>Magnoliopsida</taxon>
        <taxon>eudicotyledons</taxon>
        <taxon>Gunneridae</taxon>
        <taxon>Pentapetalae</taxon>
        <taxon>asterids</taxon>
        <taxon>lamiids</taxon>
        <taxon>Solanales</taxon>
        <taxon>Solanaceae</taxon>
        <taxon>Solanoideae</taxon>
        <taxon>Solaneae</taxon>
        <taxon>Solanum</taxon>
    </lineage>
</organism>
<proteinExistence type="predicted"/>
<dbReference type="Pfam" id="PF24626">
    <property type="entry name" value="SH3_Tf2-1"/>
    <property type="match status" value="1"/>
</dbReference>
<sequence length="221" mass="25538">MGFLCLSSRTEVLSLPLISIALYEAFYGRRCRSPADWFEVGEVTLIGPDSVHYAKGKVQFIRDRLKTAKSHQKSYANIRRKEVEFQVEGGDEIRQERDVQSQICKVAYELEFPEDLEVVHPVFHISLLKKCVGDPASVVPLESVVVKYRLCYEDVPVEILDSQVRRLRNKEVASVKVWWRSQSIEGAIWEVEAAMKAKYPHLFPSIPLQLERIVPFQFFNH</sequence>
<reference evidence="2" key="1">
    <citation type="submission" date="2023-08" db="EMBL/GenBank/DDBJ databases">
        <title>A de novo genome assembly of Solanum verrucosum Schlechtendal, a Mexican diploid species geographically isolated from the other diploid A-genome species in potato relatives.</title>
        <authorList>
            <person name="Hosaka K."/>
        </authorList>
    </citation>
    <scope>NUCLEOTIDE SEQUENCE</scope>
    <source>
        <tissue evidence="2">Young leaves</tissue>
    </source>
</reference>
<dbReference type="EMBL" id="CP133621">
    <property type="protein sequence ID" value="WMV50016.1"/>
    <property type="molecule type" value="Genomic_DNA"/>
</dbReference>
<evidence type="ECO:0000313" key="2">
    <source>
        <dbReference type="EMBL" id="WMV50016.1"/>
    </source>
</evidence>
<name>A0AAF0URB0_SOLVR</name>
<dbReference type="PANTHER" id="PTHR46148:SF57">
    <property type="entry name" value="OS12G0499874 PROTEIN"/>
    <property type="match status" value="1"/>
</dbReference>